<organism evidence="9 10">
    <name type="scientific">Parvularcula bermudensis (strain ATCC BAA-594 / HTCC2503 / KCTC 12087)</name>
    <dbReference type="NCBI Taxonomy" id="314260"/>
    <lineage>
        <taxon>Bacteria</taxon>
        <taxon>Pseudomonadati</taxon>
        <taxon>Pseudomonadota</taxon>
        <taxon>Alphaproteobacteria</taxon>
        <taxon>Parvularculales</taxon>
        <taxon>Parvularculaceae</taxon>
        <taxon>Parvularcula</taxon>
    </lineage>
</organism>
<dbReference type="Pfam" id="PF00460">
    <property type="entry name" value="Flg_bb_rod"/>
    <property type="match status" value="1"/>
</dbReference>
<feature type="domain" description="Flagellar hook protein FlgE D2" evidence="8">
    <location>
        <begin position="178"/>
        <end position="325"/>
    </location>
</feature>
<dbReference type="InterPro" id="IPR037925">
    <property type="entry name" value="FlgE/F/G-like"/>
</dbReference>
<reference evidence="10" key="1">
    <citation type="submission" date="2010-08" db="EMBL/GenBank/DDBJ databases">
        <title>Genome sequence of Parvularcula bermudensis HTCC2503.</title>
        <authorList>
            <person name="Kang D.-M."/>
            <person name="Oh H.-M."/>
            <person name="Cho J.-C."/>
        </authorList>
    </citation>
    <scope>NUCLEOTIDE SEQUENCE [LARGE SCALE GENOMIC DNA]</scope>
    <source>
        <strain evidence="10">ATCC BAA-594 / HTCC2503 / KCTC 12087</strain>
    </source>
</reference>
<keyword evidence="9" id="KW-0969">Cilium</keyword>
<evidence type="ECO:0000259" key="6">
    <source>
        <dbReference type="Pfam" id="PF00460"/>
    </source>
</evidence>
<evidence type="ECO:0000259" key="8">
    <source>
        <dbReference type="Pfam" id="PF07559"/>
    </source>
</evidence>
<dbReference type="eggNOG" id="COG1749">
    <property type="taxonomic scope" value="Bacteria"/>
</dbReference>
<evidence type="ECO:0000256" key="4">
    <source>
        <dbReference type="ARBA" id="ARBA00023143"/>
    </source>
</evidence>
<proteinExistence type="inferred from homology"/>
<reference evidence="9 10" key="2">
    <citation type="journal article" date="2011" name="J. Bacteriol.">
        <title>Complete genome sequence of strain HTCC2503T of Parvularcula bermudensis, the type species of the order "Parvularculales" in the class Alphaproteobacteria.</title>
        <authorList>
            <person name="Oh H.M."/>
            <person name="Kang I."/>
            <person name="Vergin K.L."/>
            <person name="Kang D."/>
            <person name="Rhee K.H."/>
            <person name="Giovannoni S.J."/>
            <person name="Cho J.C."/>
        </authorList>
    </citation>
    <scope>NUCLEOTIDE SEQUENCE [LARGE SCALE GENOMIC DNA]</scope>
    <source>
        <strain evidence="10">ATCC BAA-594 / HTCC2503 / KCTC 12087</strain>
    </source>
</reference>
<evidence type="ECO:0000256" key="5">
    <source>
        <dbReference type="RuleBase" id="RU362116"/>
    </source>
</evidence>
<dbReference type="GO" id="GO:0071978">
    <property type="term" value="P:bacterial-type flagellum-dependent swarming motility"/>
    <property type="evidence" value="ECO:0007669"/>
    <property type="project" value="TreeGrafter"/>
</dbReference>
<dbReference type="Pfam" id="PF06429">
    <property type="entry name" value="Flg_bbr_C"/>
    <property type="match status" value="1"/>
</dbReference>
<dbReference type="OrthoDB" id="8372879at2"/>
<dbReference type="Gene3D" id="2.60.98.20">
    <property type="entry name" value="Flagellar hook protein FlgE"/>
    <property type="match status" value="1"/>
</dbReference>
<dbReference type="PROSITE" id="PS00588">
    <property type="entry name" value="FLAGELLA_BB_ROD"/>
    <property type="match status" value="1"/>
</dbReference>
<sequence length="446" mass="46440">MSISSSLNAGVAGLATNAVKLAAIADNISNSETIGYKRAVAEFQSLVIDSGPNAYSAGGVRATPYIDVDDQGSLIGTGNATDLAIAGRGLLPVTNQDGAQAVTAERQLLLTATGSFTPDEDGYLRTTSGLFLLGFPADSNGDIGTVSRQSTESLEPVRVNVSNFTATPTENVGLGINLPAAATEAGATTGAYEITTEYFDNFGRAQVLRVEFTPQPPVSGAPTNNWTAEIFDNASGSEVSIGTFDVTFRDDPVNGGAIESINASSATDPTTSITTTGVYDSTTGTLPVTVESGTQVNIFIGRPNDNAGLTQLAADFSPYSLTKDGAEIGNLLDFEVDGQGNLDAVFDTGFRRTLYKIPVADVPNLNGLEAANASAYKVSQSSGDLYLWDAGDGPTGEMAGFSLMESTVDVANELTQLIQTQRAYSSNAKIIQTVDEILQETNSLVR</sequence>
<dbReference type="STRING" id="314260.PB2503_07829"/>
<evidence type="ECO:0000256" key="2">
    <source>
        <dbReference type="ARBA" id="ARBA00009677"/>
    </source>
</evidence>
<dbReference type="PANTHER" id="PTHR30435:SF1">
    <property type="entry name" value="FLAGELLAR HOOK PROTEIN FLGE"/>
    <property type="match status" value="1"/>
</dbReference>
<dbReference type="PANTHER" id="PTHR30435">
    <property type="entry name" value="FLAGELLAR PROTEIN"/>
    <property type="match status" value="1"/>
</dbReference>
<dbReference type="EMBL" id="CP002156">
    <property type="protein sequence ID" value="ADM09621.1"/>
    <property type="molecule type" value="Genomic_DNA"/>
</dbReference>
<keyword evidence="9" id="KW-0966">Cell projection</keyword>
<dbReference type="InterPro" id="IPR011491">
    <property type="entry name" value="FlgE_D2"/>
</dbReference>
<comment type="function">
    <text evidence="5">A flexible structure which links the flagellar filament to the drive apparatus in the basal body.</text>
</comment>
<accession>E0TGK2</accession>
<dbReference type="RefSeq" id="WP_013300595.1">
    <property type="nucleotide sequence ID" value="NC_014414.1"/>
</dbReference>
<keyword evidence="10" id="KW-1185">Reference proteome</keyword>
<dbReference type="InterPro" id="IPR037058">
    <property type="entry name" value="Falgellar_hook_FlgE_sf"/>
</dbReference>
<dbReference type="InterPro" id="IPR020013">
    <property type="entry name" value="Flagellar_FlgE/F/G"/>
</dbReference>
<dbReference type="Pfam" id="PF07559">
    <property type="entry name" value="FlgE_D2"/>
    <property type="match status" value="1"/>
</dbReference>
<gene>
    <name evidence="9" type="ordered locus">PB2503_07829</name>
</gene>
<dbReference type="NCBIfam" id="TIGR03506">
    <property type="entry name" value="FlgEFG_subfam"/>
    <property type="match status" value="1"/>
</dbReference>
<comment type="similarity">
    <text evidence="2 5">Belongs to the flagella basal body rod proteins family.</text>
</comment>
<evidence type="ECO:0000259" key="7">
    <source>
        <dbReference type="Pfam" id="PF06429"/>
    </source>
</evidence>
<comment type="subcellular location">
    <subcellularLocation>
        <location evidence="1 5">Bacterial flagellum basal body</location>
    </subcellularLocation>
</comment>
<keyword evidence="4 5" id="KW-0975">Bacterial flagellum</keyword>
<evidence type="ECO:0000256" key="3">
    <source>
        <dbReference type="ARBA" id="ARBA00019015"/>
    </source>
</evidence>
<dbReference type="GO" id="GO:0005829">
    <property type="term" value="C:cytosol"/>
    <property type="evidence" value="ECO:0007669"/>
    <property type="project" value="TreeGrafter"/>
</dbReference>
<dbReference type="InterPro" id="IPR001444">
    <property type="entry name" value="Flag_bb_rod_N"/>
</dbReference>
<evidence type="ECO:0000313" key="9">
    <source>
        <dbReference type="EMBL" id="ADM09621.1"/>
    </source>
</evidence>
<dbReference type="HOGENOM" id="CLU_013687_2_3_5"/>
<dbReference type="GO" id="GO:0009424">
    <property type="term" value="C:bacterial-type flagellum hook"/>
    <property type="evidence" value="ECO:0007669"/>
    <property type="project" value="TreeGrafter"/>
</dbReference>
<feature type="domain" description="Flagellar basal-body/hook protein C-terminal" evidence="7">
    <location>
        <begin position="405"/>
        <end position="444"/>
    </location>
</feature>
<evidence type="ECO:0000313" key="10">
    <source>
        <dbReference type="Proteomes" id="UP000001302"/>
    </source>
</evidence>
<keyword evidence="9" id="KW-0282">Flagellum</keyword>
<evidence type="ECO:0000256" key="1">
    <source>
        <dbReference type="ARBA" id="ARBA00004117"/>
    </source>
</evidence>
<dbReference type="GO" id="GO:0009425">
    <property type="term" value="C:bacterial-type flagellum basal body"/>
    <property type="evidence" value="ECO:0007669"/>
    <property type="project" value="UniProtKB-SubCell"/>
</dbReference>
<dbReference type="AlphaFoldDB" id="E0TGK2"/>
<dbReference type="Proteomes" id="UP000001302">
    <property type="component" value="Chromosome"/>
</dbReference>
<dbReference type="InterPro" id="IPR010930">
    <property type="entry name" value="Flg_bb/hook_C_dom"/>
</dbReference>
<name>E0TGK2_PARBH</name>
<feature type="domain" description="Flagellar basal body rod protein N-terminal" evidence="6">
    <location>
        <begin position="7"/>
        <end position="37"/>
    </location>
</feature>
<dbReference type="InterPro" id="IPR019776">
    <property type="entry name" value="Flagellar_basal_body_rod_CS"/>
</dbReference>
<protein>
    <recommendedName>
        <fullName evidence="3 5">Flagellar hook protein FlgE</fullName>
    </recommendedName>
</protein>
<dbReference type="SUPFAM" id="SSF117143">
    <property type="entry name" value="Flagellar hook protein flgE"/>
    <property type="match status" value="1"/>
</dbReference>
<dbReference type="KEGG" id="pbr:PB2503_07829"/>